<accession>A0ABP5C9D5</accession>
<keyword evidence="1" id="KW-1133">Transmembrane helix</keyword>
<keyword evidence="1" id="KW-0472">Membrane</keyword>
<dbReference type="Proteomes" id="UP001499854">
    <property type="component" value="Unassembled WGS sequence"/>
</dbReference>
<dbReference type="SUPFAM" id="SSF52833">
    <property type="entry name" value="Thioredoxin-like"/>
    <property type="match status" value="1"/>
</dbReference>
<reference evidence="3" key="1">
    <citation type="journal article" date="2019" name="Int. J. Syst. Evol. Microbiol.">
        <title>The Global Catalogue of Microorganisms (GCM) 10K type strain sequencing project: providing services to taxonomists for standard genome sequencing and annotation.</title>
        <authorList>
            <consortium name="The Broad Institute Genomics Platform"/>
            <consortium name="The Broad Institute Genome Sequencing Center for Infectious Disease"/>
            <person name="Wu L."/>
            <person name="Ma J."/>
        </authorList>
    </citation>
    <scope>NUCLEOTIDE SEQUENCE [LARGE SCALE GENOMIC DNA]</scope>
    <source>
        <strain evidence="3">JCM 16013</strain>
    </source>
</reference>
<dbReference type="RefSeq" id="WP_344656260.1">
    <property type="nucleotide sequence ID" value="NZ_BAAAQM010000006.1"/>
</dbReference>
<dbReference type="Gene3D" id="3.40.30.10">
    <property type="entry name" value="Glutaredoxin"/>
    <property type="match status" value="1"/>
</dbReference>
<gene>
    <name evidence="2" type="ORF">GCM10009838_15680</name>
</gene>
<protein>
    <recommendedName>
        <fullName evidence="4">Alkyl hydroperoxide reductase/ Thiol specific antioxidant/ Mal allergen</fullName>
    </recommendedName>
</protein>
<dbReference type="InterPro" id="IPR036249">
    <property type="entry name" value="Thioredoxin-like_sf"/>
</dbReference>
<comment type="caution">
    <text evidence="2">The sequence shown here is derived from an EMBL/GenBank/DDBJ whole genome shotgun (WGS) entry which is preliminary data.</text>
</comment>
<sequence length="186" mass="19223">MPFVISALVLIGALAVLNLILTMAVIRRLHESSHSPESEQALPGPASLQPRPPLLVGDAIPEFSASATDGSAVSRTDLAGERVLYAFFSVACKPCWQRMSEYIAFVRESGLGPEQVVSVVIGDGGAVAASLVAMAEVSRVVVEPPAGPVSSAFAFRFSPTYVLAGPDGTVEASGLALTDVSRTVAA</sequence>
<proteinExistence type="predicted"/>
<keyword evidence="1" id="KW-0812">Transmembrane</keyword>
<feature type="transmembrane region" description="Helical" evidence="1">
    <location>
        <begin position="6"/>
        <end position="26"/>
    </location>
</feature>
<name>A0ABP5C9D5_9ACTN</name>
<organism evidence="2 3">
    <name type="scientific">Catenulispora subtropica</name>
    <dbReference type="NCBI Taxonomy" id="450798"/>
    <lineage>
        <taxon>Bacteria</taxon>
        <taxon>Bacillati</taxon>
        <taxon>Actinomycetota</taxon>
        <taxon>Actinomycetes</taxon>
        <taxon>Catenulisporales</taxon>
        <taxon>Catenulisporaceae</taxon>
        <taxon>Catenulispora</taxon>
    </lineage>
</organism>
<evidence type="ECO:0000256" key="1">
    <source>
        <dbReference type="SAM" id="Phobius"/>
    </source>
</evidence>
<evidence type="ECO:0008006" key="4">
    <source>
        <dbReference type="Google" id="ProtNLM"/>
    </source>
</evidence>
<evidence type="ECO:0000313" key="3">
    <source>
        <dbReference type="Proteomes" id="UP001499854"/>
    </source>
</evidence>
<dbReference type="EMBL" id="BAAAQM010000006">
    <property type="protein sequence ID" value="GAA1960128.1"/>
    <property type="molecule type" value="Genomic_DNA"/>
</dbReference>
<keyword evidence="3" id="KW-1185">Reference proteome</keyword>
<evidence type="ECO:0000313" key="2">
    <source>
        <dbReference type="EMBL" id="GAA1960128.1"/>
    </source>
</evidence>